<sequence>MDGAMMEIGPFRARDGGEKLVENEGSWHKYANVLFIDQPLGTGFSTADTNSYIHELDEMANDVLTFLEKFFAIFPEYLTNELYLAGESYAGQYIPYIARAMVESNKKLKPGSYKDPQGKHLFNLKGVMIGNGWIDPIHQYLSYVPYSYSVGLLKSGTKMANDAEEAHKKCAQALSDSENYSVHLRECETIAKSMLSDFSDQKDCFNIYDVRLTDSYPSCGMNWPPDLTSVKPYLRRPDVLKALNVPSVNGWDECSGAVQGAFTASHSPPSIQIIPQLIDDGVNVMMFNGDQDFICNHLGNEMLIDSMTWGGRTGFDDSVDKSEAENEWLFNDVAGGTVTAGRNLTYVRVYNGSHMLPWDQPEQTRFIFNVFSGLTTWDSQGAITNVHPDADADLSPNKDTEKEKLVSDATWRAYYRAGTVALVVVIIIALIVIVFVYRSRQQSGLRVMGRFSERNASGLFKSFVNGFSRWKAPHKDNDQDGSYYGLSNLPRPGMPSIIVEDDEESALDTGSSVGSDEVESPYNDSSSNVVFEAPEDTTK</sequence>
<evidence type="ECO:0000256" key="16">
    <source>
        <dbReference type="SAM" id="Phobius"/>
    </source>
</evidence>
<dbReference type="GO" id="GO:0006508">
    <property type="term" value="P:proteolysis"/>
    <property type="evidence" value="ECO:0007669"/>
    <property type="project" value="UniProtKB-KW"/>
</dbReference>
<keyword evidence="8" id="KW-0732">Signal</keyword>
<keyword evidence="9 14" id="KW-0378">Hydrolase</keyword>
<dbReference type="InterPro" id="IPR018202">
    <property type="entry name" value="Ser_caboxypep_ser_AS"/>
</dbReference>
<evidence type="ECO:0000256" key="11">
    <source>
        <dbReference type="ARBA" id="ARBA00023034"/>
    </source>
</evidence>
<keyword evidence="12 16" id="KW-0472">Membrane</keyword>
<dbReference type="GO" id="GO:0006915">
    <property type="term" value="P:apoptotic process"/>
    <property type="evidence" value="ECO:0007669"/>
    <property type="project" value="UniProtKB-KW"/>
</dbReference>
<keyword evidence="18" id="KW-1185">Reference proteome</keyword>
<evidence type="ECO:0000256" key="8">
    <source>
        <dbReference type="ARBA" id="ARBA00022729"/>
    </source>
</evidence>
<dbReference type="KEGG" id="slb:AWJ20_993"/>
<keyword evidence="5 14" id="KW-0645">Protease</keyword>
<accession>A0A167DBQ6</accession>
<protein>
    <recommendedName>
        <fullName evidence="14">Carboxypeptidase</fullName>
        <ecNumber evidence="14">3.4.16.-</ecNumber>
    </recommendedName>
</protein>
<dbReference type="Pfam" id="PF00450">
    <property type="entry name" value="Peptidase_S10"/>
    <property type="match status" value="1"/>
</dbReference>
<comment type="subcellular location">
    <subcellularLocation>
        <location evidence="2">Golgi apparatus</location>
        <location evidence="2">trans-Golgi network membrane</location>
        <topology evidence="2">Single-pass type I membrane protein</topology>
    </subcellularLocation>
</comment>
<evidence type="ECO:0000313" key="17">
    <source>
        <dbReference type="EMBL" id="ANB12725.1"/>
    </source>
</evidence>
<keyword evidence="7" id="KW-0053">Apoptosis</keyword>
<dbReference type="PRINTS" id="PR00724">
    <property type="entry name" value="CRBOXYPTASEC"/>
</dbReference>
<dbReference type="PANTHER" id="PTHR11802">
    <property type="entry name" value="SERINE PROTEASE FAMILY S10 SERINE CARBOXYPEPTIDASE"/>
    <property type="match status" value="1"/>
</dbReference>
<evidence type="ECO:0000256" key="9">
    <source>
        <dbReference type="ARBA" id="ARBA00022801"/>
    </source>
</evidence>
<keyword evidence="10 16" id="KW-1133">Transmembrane helix</keyword>
<evidence type="ECO:0000256" key="12">
    <source>
        <dbReference type="ARBA" id="ARBA00023136"/>
    </source>
</evidence>
<dbReference type="EMBL" id="CP014501">
    <property type="protein sequence ID" value="ANB12725.1"/>
    <property type="molecule type" value="Genomic_DNA"/>
</dbReference>
<organism evidence="17 18">
    <name type="scientific">Sugiyamaella lignohabitans</name>
    <dbReference type="NCBI Taxonomy" id="796027"/>
    <lineage>
        <taxon>Eukaryota</taxon>
        <taxon>Fungi</taxon>
        <taxon>Dikarya</taxon>
        <taxon>Ascomycota</taxon>
        <taxon>Saccharomycotina</taxon>
        <taxon>Dipodascomycetes</taxon>
        <taxon>Dipodascales</taxon>
        <taxon>Trichomonascaceae</taxon>
        <taxon>Sugiyamaella</taxon>
    </lineage>
</organism>
<evidence type="ECO:0000256" key="6">
    <source>
        <dbReference type="ARBA" id="ARBA00022692"/>
    </source>
</evidence>
<evidence type="ECO:0000256" key="4">
    <source>
        <dbReference type="ARBA" id="ARBA00022645"/>
    </source>
</evidence>
<comment type="catalytic activity">
    <reaction evidence="1">
        <text>Preferential release of a C-terminal arginine or lysine residue.</text>
        <dbReference type="EC" id="3.4.16.6"/>
    </reaction>
</comment>
<dbReference type="Gene3D" id="3.40.50.1820">
    <property type="entry name" value="alpha/beta hydrolase"/>
    <property type="match status" value="1"/>
</dbReference>
<dbReference type="OrthoDB" id="443318at2759"/>
<keyword evidence="4 14" id="KW-0121">Carboxypeptidase</keyword>
<keyword evidence="11" id="KW-0333">Golgi apparatus</keyword>
<evidence type="ECO:0000256" key="10">
    <source>
        <dbReference type="ARBA" id="ARBA00022989"/>
    </source>
</evidence>
<evidence type="ECO:0000256" key="3">
    <source>
        <dbReference type="ARBA" id="ARBA00009431"/>
    </source>
</evidence>
<dbReference type="EC" id="3.4.16.-" evidence="14"/>
<evidence type="ECO:0000256" key="1">
    <source>
        <dbReference type="ARBA" id="ARBA00001003"/>
    </source>
</evidence>
<evidence type="ECO:0000256" key="7">
    <source>
        <dbReference type="ARBA" id="ARBA00022703"/>
    </source>
</evidence>
<dbReference type="AlphaFoldDB" id="A0A167DBQ6"/>
<dbReference type="PROSITE" id="PS00131">
    <property type="entry name" value="CARBOXYPEPT_SER_SER"/>
    <property type="match status" value="1"/>
</dbReference>
<evidence type="ECO:0000256" key="14">
    <source>
        <dbReference type="RuleBase" id="RU361156"/>
    </source>
</evidence>
<dbReference type="PANTHER" id="PTHR11802:SF190">
    <property type="entry name" value="PHEROMONE-PROCESSING CARBOXYPEPTIDASE KEX1"/>
    <property type="match status" value="1"/>
</dbReference>
<dbReference type="RefSeq" id="XP_018735202.1">
    <property type="nucleotide sequence ID" value="XM_018882966.1"/>
</dbReference>
<dbReference type="GO" id="GO:0004185">
    <property type="term" value="F:serine-type carboxypeptidase activity"/>
    <property type="evidence" value="ECO:0007669"/>
    <property type="project" value="UniProtKB-UniRule"/>
</dbReference>
<feature type="transmembrane region" description="Helical" evidence="16">
    <location>
        <begin position="413"/>
        <end position="437"/>
    </location>
</feature>
<dbReference type="Proteomes" id="UP000189580">
    <property type="component" value="Chromosome a"/>
</dbReference>
<evidence type="ECO:0000256" key="13">
    <source>
        <dbReference type="ARBA" id="ARBA00023180"/>
    </source>
</evidence>
<keyword evidence="6 16" id="KW-0812">Transmembrane</keyword>
<dbReference type="GeneID" id="30038086"/>
<dbReference type="InterPro" id="IPR029058">
    <property type="entry name" value="AB_hydrolase_fold"/>
</dbReference>
<dbReference type="GO" id="GO:0005802">
    <property type="term" value="C:trans-Golgi network"/>
    <property type="evidence" value="ECO:0007669"/>
    <property type="project" value="TreeGrafter"/>
</dbReference>
<gene>
    <name evidence="17" type="primary">KEX1</name>
    <name evidence="17" type="ORF">AWJ20_993</name>
</gene>
<evidence type="ECO:0000256" key="15">
    <source>
        <dbReference type="SAM" id="MobiDB-lite"/>
    </source>
</evidence>
<comment type="similarity">
    <text evidence="3 14">Belongs to the peptidase S10 family.</text>
</comment>
<evidence type="ECO:0000256" key="5">
    <source>
        <dbReference type="ARBA" id="ARBA00022670"/>
    </source>
</evidence>
<dbReference type="InterPro" id="IPR001563">
    <property type="entry name" value="Peptidase_S10"/>
</dbReference>
<proteinExistence type="inferred from homology"/>
<dbReference type="SUPFAM" id="SSF53474">
    <property type="entry name" value="alpha/beta-Hydrolases"/>
    <property type="match status" value="1"/>
</dbReference>
<evidence type="ECO:0000256" key="2">
    <source>
        <dbReference type="ARBA" id="ARBA00004393"/>
    </source>
</evidence>
<name>A0A167DBQ6_9ASCO</name>
<reference evidence="17 18" key="1">
    <citation type="submission" date="2016-02" db="EMBL/GenBank/DDBJ databases">
        <title>Complete genome sequence and transcriptome regulation of the pentose utilising yeast Sugiyamaella lignohabitans.</title>
        <authorList>
            <person name="Bellasio M."/>
            <person name="Peymann A."/>
            <person name="Valli M."/>
            <person name="Sipitzky M."/>
            <person name="Graf A."/>
            <person name="Sauer M."/>
            <person name="Marx H."/>
            <person name="Mattanovich D."/>
        </authorList>
    </citation>
    <scope>NUCLEOTIDE SEQUENCE [LARGE SCALE GENOMIC DNA]</scope>
    <source>
        <strain evidence="17 18">CBS 10342</strain>
    </source>
</reference>
<keyword evidence="13" id="KW-0325">Glycoprotein</keyword>
<feature type="region of interest" description="Disordered" evidence="15">
    <location>
        <begin position="494"/>
        <end position="539"/>
    </location>
</feature>
<evidence type="ECO:0000313" key="18">
    <source>
        <dbReference type="Proteomes" id="UP000189580"/>
    </source>
</evidence>